<comment type="caution">
    <text evidence="8">The sequence shown here is derived from an EMBL/GenBank/DDBJ whole genome shotgun (WGS) entry which is preliminary data.</text>
</comment>
<keyword evidence="5 6" id="KW-0694">RNA-binding</keyword>
<evidence type="ECO:0000313" key="8">
    <source>
        <dbReference type="EMBL" id="MCA9379845.1"/>
    </source>
</evidence>
<evidence type="ECO:0000256" key="3">
    <source>
        <dbReference type="ARBA" id="ARBA00022759"/>
    </source>
</evidence>
<organism evidence="8 9">
    <name type="scientific">Candidatus Dojkabacteria bacterium</name>
    <dbReference type="NCBI Taxonomy" id="2099670"/>
    <lineage>
        <taxon>Bacteria</taxon>
        <taxon>Candidatus Dojkabacteria</taxon>
    </lineage>
</organism>
<reference evidence="8" key="1">
    <citation type="submission" date="2020-04" db="EMBL/GenBank/DDBJ databases">
        <authorList>
            <person name="Zhang T."/>
        </authorList>
    </citation>
    <scope>NUCLEOTIDE SEQUENCE</scope>
    <source>
        <strain evidence="8">HKST-UBA15</strain>
    </source>
</reference>
<gene>
    <name evidence="6 8" type="primary">rnpA</name>
    <name evidence="8" type="ORF">KC675_01560</name>
</gene>
<dbReference type="Gene3D" id="3.30.230.10">
    <property type="match status" value="1"/>
</dbReference>
<dbReference type="InterPro" id="IPR014721">
    <property type="entry name" value="Ribsml_uS5_D2-typ_fold_subgr"/>
</dbReference>
<dbReference type="GO" id="GO:0030677">
    <property type="term" value="C:ribonuclease P complex"/>
    <property type="evidence" value="ECO:0007669"/>
    <property type="project" value="TreeGrafter"/>
</dbReference>
<evidence type="ECO:0000256" key="5">
    <source>
        <dbReference type="ARBA" id="ARBA00022884"/>
    </source>
</evidence>
<dbReference type="PANTHER" id="PTHR33992:SF1">
    <property type="entry name" value="RIBONUCLEASE P PROTEIN COMPONENT"/>
    <property type="match status" value="1"/>
</dbReference>
<dbReference type="EC" id="3.1.26.5" evidence="6 7"/>
<comment type="catalytic activity">
    <reaction evidence="6">
        <text>Endonucleolytic cleavage of RNA, removing 5'-extranucleotides from tRNA precursor.</text>
        <dbReference type="EC" id="3.1.26.5"/>
    </reaction>
</comment>
<dbReference type="GO" id="GO:0042781">
    <property type="term" value="F:3'-tRNA processing endoribonuclease activity"/>
    <property type="evidence" value="ECO:0007669"/>
    <property type="project" value="TreeGrafter"/>
</dbReference>
<dbReference type="HAMAP" id="MF_00227">
    <property type="entry name" value="RNase_P"/>
    <property type="match status" value="1"/>
</dbReference>
<keyword evidence="2 6" id="KW-0540">Nuclease</keyword>
<evidence type="ECO:0000256" key="7">
    <source>
        <dbReference type="NCBIfam" id="TIGR00188"/>
    </source>
</evidence>
<reference evidence="8" key="2">
    <citation type="journal article" date="2021" name="Microbiome">
        <title>Successional dynamics and alternative stable states in a saline activated sludge microbial community over 9 years.</title>
        <authorList>
            <person name="Wang Y."/>
            <person name="Ye J."/>
            <person name="Ju F."/>
            <person name="Liu L."/>
            <person name="Boyd J.A."/>
            <person name="Deng Y."/>
            <person name="Parks D.H."/>
            <person name="Jiang X."/>
            <person name="Yin X."/>
            <person name="Woodcroft B.J."/>
            <person name="Tyson G.W."/>
            <person name="Hugenholtz P."/>
            <person name="Polz M.F."/>
            <person name="Zhang T."/>
        </authorList>
    </citation>
    <scope>NUCLEOTIDE SEQUENCE</scope>
    <source>
        <strain evidence="8">HKST-UBA15</strain>
    </source>
</reference>
<evidence type="ECO:0000256" key="1">
    <source>
        <dbReference type="ARBA" id="ARBA00022694"/>
    </source>
</evidence>
<evidence type="ECO:0000256" key="2">
    <source>
        <dbReference type="ARBA" id="ARBA00022722"/>
    </source>
</evidence>
<dbReference type="SUPFAM" id="SSF54211">
    <property type="entry name" value="Ribosomal protein S5 domain 2-like"/>
    <property type="match status" value="1"/>
</dbReference>
<dbReference type="InterPro" id="IPR000100">
    <property type="entry name" value="RNase_P"/>
</dbReference>
<dbReference type="EMBL" id="JAGQLL010000015">
    <property type="protein sequence ID" value="MCA9379845.1"/>
    <property type="molecule type" value="Genomic_DNA"/>
</dbReference>
<comment type="similarity">
    <text evidence="6">Belongs to the RnpA family.</text>
</comment>
<name>A0A955I6W2_9BACT</name>
<protein>
    <recommendedName>
        <fullName evidence="6 7">Ribonuclease P protein component</fullName>
        <shortName evidence="6">RNase P protein</shortName>
        <shortName evidence="6">RNaseP protein</shortName>
        <ecNumber evidence="6 7">3.1.26.5</ecNumber>
    </recommendedName>
    <alternativeName>
        <fullName evidence="6">Protein C5</fullName>
    </alternativeName>
</protein>
<dbReference type="NCBIfam" id="TIGR00188">
    <property type="entry name" value="rnpA"/>
    <property type="match status" value="1"/>
</dbReference>
<dbReference type="AlphaFoldDB" id="A0A955I6W2"/>
<dbReference type="InterPro" id="IPR020568">
    <property type="entry name" value="Ribosomal_Su5_D2-typ_SF"/>
</dbReference>
<dbReference type="Proteomes" id="UP000745577">
    <property type="component" value="Unassembled WGS sequence"/>
</dbReference>
<evidence type="ECO:0000313" key="9">
    <source>
        <dbReference type="Proteomes" id="UP000745577"/>
    </source>
</evidence>
<dbReference type="GO" id="GO:0004526">
    <property type="term" value="F:ribonuclease P activity"/>
    <property type="evidence" value="ECO:0007669"/>
    <property type="project" value="UniProtKB-UniRule"/>
</dbReference>
<sequence>MLKKLQRVRLESDYRYILNRGKKSYAPFFLMSKAPQRDNSLDSTRFGFITSKKVGKAHIRNKLRRQFREIIRKEIDNVKPGFDVVIVVSPKAINSKFPEIQKELLKQLRLNNLLE</sequence>
<evidence type="ECO:0000256" key="6">
    <source>
        <dbReference type="HAMAP-Rule" id="MF_00227"/>
    </source>
</evidence>
<keyword evidence="1 6" id="KW-0819">tRNA processing</keyword>
<proteinExistence type="inferred from homology"/>
<keyword evidence="3 6" id="KW-0255">Endonuclease</keyword>
<comment type="subunit">
    <text evidence="6">Consists of a catalytic RNA component (M1 or rnpB) and a protein subunit.</text>
</comment>
<dbReference type="Pfam" id="PF00825">
    <property type="entry name" value="Ribonuclease_P"/>
    <property type="match status" value="1"/>
</dbReference>
<comment type="function">
    <text evidence="6">RNaseP catalyzes the removal of the 5'-leader sequence from pre-tRNA to produce the mature 5'-terminus. It can also cleave other RNA substrates such as 4.5S RNA. The protein component plays an auxiliary but essential role in vivo by binding to the 5'-leader sequence and broadening the substrate specificity of the ribozyme.</text>
</comment>
<dbReference type="GO" id="GO:0001682">
    <property type="term" value="P:tRNA 5'-leader removal"/>
    <property type="evidence" value="ECO:0007669"/>
    <property type="project" value="UniProtKB-UniRule"/>
</dbReference>
<accession>A0A955I6W2</accession>
<keyword evidence="4 6" id="KW-0378">Hydrolase</keyword>
<evidence type="ECO:0000256" key="4">
    <source>
        <dbReference type="ARBA" id="ARBA00022801"/>
    </source>
</evidence>
<dbReference type="PANTHER" id="PTHR33992">
    <property type="entry name" value="RIBONUCLEASE P PROTEIN COMPONENT"/>
    <property type="match status" value="1"/>
</dbReference>
<dbReference type="GO" id="GO:0000049">
    <property type="term" value="F:tRNA binding"/>
    <property type="evidence" value="ECO:0007669"/>
    <property type="project" value="UniProtKB-UniRule"/>
</dbReference>